<evidence type="ECO:0000313" key="2">
    <source>
        <dbReference type="EMBL" id="RFA93505.1"/>
    </source>
</evidence>
<gene>
    <name evidence="2" type="ORF">CGL51_12750</name>
    <name evidence="3" type="ORF">CGL52_09680</name>
    <name evidence="1" type="ORF">HA333_02010</name>
</gene>
<reference evidence="4 5" key="1">
    <citation type="submission" date="2017-07" db="EMBL/GenBank/DDBJ databases">
        <title>Draft genome sequence of aerobic hyperthermophilic archaea, Pyrobaculum aerophilum YKB31 and YKB32.</title>
        <authorList>
            <person name="Mochizuki T."/>
            <person name="Berliner A.J."/>
            <person name="Yoshida-Takashima Y."/>
            <person name="Takaki Y."/>
            <person name="Nunoura T."/>
            <person name="Takai K."/>
        </authorList>
    </citation>
    <scope>NUCLEOTIDE SEQUENCE [LARGE SCALE GENOMIC DNA]</scope>
    <source>
        <strain evidence="2 5">YKB31</strain>
        <strain evidence="3 4">YKB32</strain>
    </source>
</reference>
<dbReference type="OrthoDB" id="385236at2157"/>
<protein>
    <submittedName>
        <fullName evidence="3">Uncharacterized protein</fullName>
    </submittedName>
</protein>
<evidence type="ECO:0000313" key="1">
    <source>
        <dbReference type="EMBL" id="HII46265.1"/>
    </source>
</evidence>
<organism evidence="3 4">
    <name type="scientific">Pyrobaculum aerophilum</name>
    <dbReference type="NCBI Taxonomy" id="13773"/>
    <lineage>
        <taxon>Archaea</taxon>
        <taxon>Thermoproteota</taxon>
        <taxon>Thermoprotei</taxon>
        <taxon>Thermoproteales</taxon>
        <taxon>Thermoproteaceae</taxon>
        <taxon>Pyrobaculum</taxon>
    </lineage>
</organism>
<sequence>MRISQSAGSERTAIARHMETAPTRYVASLDFSYFQQGSGAGVVIFGGRFIRQSAYLSLASHKAATSLLKRRRHLGSALRLAFYGVHLREHRVVLQEFLSAIKITAVEKACAVISPTAYRITEVLKDYKIDLLLVDQPDRREEAYLQEIREKIGVKIVLGKNYFVSLSDIVAYYAALLSHLKAKPEDKKAEEKRVDYENILKRLLGEKLCVI</sequence>
<comment type="caution">
    <text evidence="3">The sequence shown here is derived from an EMBL/GenBank/DDBJ whole genome shotgun (WGS) entry which is preliminary data.</text>
</comment>
<dbReference type="Proteomes" id="UP000257123">
    <property type="component" value="Unassembled WGS sequence"/>
</dbReference>
<dbReference type="EMBL" id="NMUE01000060">
    <property type="protein sequence ID" value="RFA93505.1"/>
    <property type="molecule type" value="Genomic_DNA"/>
</dbReference>
<proteinExistence type="predicted"/>
<reference evidence="1" key="2">
    <citation type="journal article" date="2020" name="bioRxiv">
        <title>A rank-normalized archaeal taxonomy based on genome phylogeny resolves widespread incomplete and uneven classifications.</title>
        <authorList>
            <person name="Rinke C."/>
            <person name="Chuvochina M."/>
            <person name="Mussig A.J."/>
            <person name="Chaumeil P.-A."/>
            <person name="Waite D.W."/>
            <person name="Whitman W.B."/>
            <person name="Parks D.H."/>
            <person name="Hugenholtz P."/>
        </authorList>
    </citation>
    <scope>NUCLEOTIDE SEQUENCE</scope>
    <source>
        <strain evidence="1">UBA8839</strain>
    </source>
</reference>
<dbReference type="RefSeq" id="WP_011007310.1">
    <property type="nucleotide sequence ID" value="NZ_DAIOPL010000025.1"/>
</dbReference>
<dbReference type="EMBL" id="NMUF01000029">
    <property type="protein sequence ID" value="RFA97230.1"/>
    <property type="molecule type" value="Genomic_DNA"/>
</dbReference>
<accession>A0A371R1A5</accession>
<dbReference type="OMA" id="CAVISPT"/>
<dbReference type="Proteomes" id="UP000256877">
    <property type="component" value="Unassembled WGS sequence"/>
</dbReference>
<evidence type="ECO:0000313" key="4">
    <source>
        <dbReference type="Proteomes" id="UP000256877"/>
    </source>
</evidence>
<evidence type="ECO:0000313" key="3">
    <source>
        <dbReference type="EMBL" id="RFA97230.1"/>
    </source>
</evidence>
<evidence type="ECO:0000313" key="5">
    <source>
        <dbReference type="Proteomes" id="UP000257123"/>
    </source>
</evidence>
<dbReference type="Proteomes" id="UP000651120">
    <property type="component" value="Unassembled WGS sequence"/>
</dbReference>
<dbReference type="EMBL" id="DUJP01000010">
    <property type="protein sequence ID" value="HII46265.1"/>
    <property type="molecule type" value="Genomic_DNA"/>
</dbReference>
<name>A0A371R1A5_9CREN</name>
<dbReference type="GeneID" id="1465059"/>
<dbReference type="AlphaFoldDB" id="A0A371R1A5"/>